<feature type="region of interest" description="Disordered" evidence="1">
    <location>
        <begin position="664"/>
        <end position="687"/>
    </location>
</feature>
<sequence length="967" mass="107100">MQLIGPHPTTCDGHSVQQPLPQANGETEGSEELKRMSFSEFVASLATGSSVGSSAESVPAMVQRNSSAFHGLGAMSPKSLHDNESHQKAKELRSNRIKRASQPHRPRGSQQQLLSFIIPSRSSPPLNTESGRHQTKPITTNLEAEAGDTNKLNYVSGDNVALLGFRLSLDPNPPSVEGPEDIELIKVNNTEAVLEGMRVRYPNFPVDACFTTLLRLKAKAALKEDSLHSLWTDKYASTSYSSLLYNGHGVASFRRWLERWKEDRRVKKESPDMDELHRSGRKRLMTGSSDEEFVPQLRSTRRRRTSLTGPGQKVPVEAISVSKPKDQSSIHLDVENPYSSESSLSEAEVEFADLTSEEDDSLSCGFQKLRESWRARAYVILGPPGSGKTSLVYALANDLRFKVFELNPSVRRSGKDVLGQFQVAIDSHQVAKEHLSDSFSTFHMTSATKAGGHSKRPRLSAANFFQPITRASKSSRSPKSVKKRTTSTGTTSLKGLNLSCNSLLLLDEADVLFDSDRGFWSAVNNLLQLARRPIVLTASDPSMLQNLPIAVRVCHIREPSSDLVVPYLQLISLAEGLQLNPTFAESIYQQHNSRSFYAPLDATPSTHGDVRKSINQLQWYASIPKEHSKVMEPVSHTNATPFEWFPDVCPRLCSIRLPCKNADHEVPKKSESSQSANLKTHDDGLSDLFTDESQMPIPAVSADAALDTPSTPPVQPSIKLCRLLQSSVDELARCSRELSLFDCTHSAFERSCLSWIFDFTGRHSTDGSSPSTDVPHPTPSEEFGNNTTLSRTAKTQTAYCTILCNPTIPLSLAPIPPFDDPDNSFPDYWANVLSHVCKSRLVRFEQELETRFQDEVIACQSTMTISPSLRKASHPVCSPHLAKLISDLRAAMSTARNLSSSSVFARKSLVCDYLPYLRTIASGEAACQAVSTKRRFFHYFDRISLPLRKSTRDLLAIQSFKYTTGTR</sequence>
<dbReference type="PANTHER" id="PTHR23389:SF21">
    <property type="entry name" value="ATPASE FAMILY AAA DOMAIN-CONTAINING PROTEIN 5"/>
    <property type="match status" value="1"/>
</dbReference>
<feature type="region of interest" description="Disordered" evidence="1">
    <location>
        <begin position="70"/>
        <end position="111"/>
    </location>
</feature>
<feature type="region of interest" description="Disordered" evidence="1">
    <location>
        <begin position="1"/>
        <end position="34"/>
    </location>
</feature>
<dbReference type="GO" id="GO:0005524">
    <property type="term" value="F:ATP binding"/>
    <property type="evidence" value="ECO:0007669"/>
    <property type="project" value="InterPro"/>
</dbReference>
<proteinExistence type="predicted"/>
<keyword evidence="4" id="KW-1185">Reference proteome</keyword>
<dbReference type="SUPFAM" id="SSF52540">
    <property type="entry name" value="P-loop containing nucleoside triphosphate hydrolases"/>
    <property type="match status" value="1"/>
</dbReference>
<feature type="region of interest" description="Disordered" evidence="1">
    <location>
        <begin position="290"/>
        <end position="311"/>
    </location>
</feature>
<dbReference type="STRING" id="147828.A0A4S2MHP3"/>
<name>A0A4S2MHP3_OPIFE</name>
<gene>
    <name evidence="3" type="ORF">CRM22_000830</name>
</gene>
<feature type="domain" description="AAA+ ATPase" evidence="2">
    <location>
        <begin position="374"/>
        <end position="563"/>
    </location>
</feature>
<feature type="compositionally biased region" description="Basic residues" evidence="1">
    <location>
        <begin position="95"/>
        <end position="107"/>
    </location>
</feature>
<feature type="region of interest" description="Disordered" evidence="1">
    <location>
        <begin position="766"/>
        <end position="788"/>
    </location>
</feature>
<protein>
    <recommendedName>
        <fullName evidence="2">AAA+ ATPase domain-containing protein</fullName>
    </recommendedName>
</protein>
<dbReference type="PANTHER" id="PTHR23389">
    <property type="entry name" value="CHROMOSOME TRANSMISSION FIDELITY FACTOR 18"/>
    <property type="match status" value="1"/>
</dbReference>
<organism evidence="3 4">
    <name type="scientific">Opisthorchis felineus</name>
    <dbReference type="NCBI Taxonomy" id="147828"/>
    <lineage>
        <taxon>Eukaryota</taxon>
        <taxon>Metazoa</taxon>
        <taxon>Spiralia</taxon>
        <taxon>Lophotrochozoa</taxon>
        <taxon>Platyhelminthes</taxon>
        <taxon>Trematoda</taxon>
        <taxon>Digenea</taxon>
        <taxon>Opisthorchiida</taxon>
        <taxon>Opisthorchiata</taxon>
        <taxon>Opisthorchiidae</taxon>
        <taxon>Opisthorchis</taxon>
    </lineage>
</organism>
<feature type="compositionally biased region" description="Basic and acidic residues" evidence="1">
    <location>
        <begin position="79"/>
        <end position="94"/>
    </location>
</feature>
<accession>A0A4S2MHP3</accession>
<dbReference type="Pfam" id="PF00004">
    <property type="entry name" value="AAA"/>
    <property type="match status" value="1"/>
</dbReference>
<evidence type="ECO:0000259" key="2">
    <source>
        <dbReference type="SMART" id="SM00382"/>
    </source>
</evidence>
<reference evidence="3 4" key="1">
    <citation type="journal article" date="2019" name="BMC Genomics">
        <title>New insights from Opisthorchis felineus genome: update on genomics of the epidemiologically important liver flukes.</title>
        <authorList>
            <person name="Ershov N.I."/>
            <person name="Mordvinov V.A."/>
            <person name="Prokhortchouk E.B."/>
            <person name="Pakharukova M.Y."/>
            <person name="Gunbin K.V."/>
            <person name="Ustyantsev K."/>
            <person name="Genaev M.A."/>
            <person name="Blinov A.G."/>
            <person name="Mazur A."/>
            <person name="Boulygina E."/>
            <person name="Tsygankova S."/>
            <person name="Khrameeva E."/>
            <person name="Chekanov N."/>
            <person name="Fan G."/>
            <person name="Xiao A."/>
            <person name="Zhang H."/>
            <person name="Xu X."/>
            <person name="Yang H."/>
            <person name="Solovyev V."/>
            <person name="Lee S.M."/>
            <person name="Liu X."/>
            <person name="Afonnikov D.A."/>
            <person name="Skryabin K.G."/>
        </authorList>
    </citation>
    <scope>NUCLEOTIDE SEQUENCE [LARGE SCALE GENOMIC DNA]</scope>
    <source>
        <strain evidence="3">AK-0245</strain>
        <tissue evidence="3">Whole organism</tissue>
    </source>
</reference>
<comment type="caution">
    <text evidence="3">The sequence shown here is derived from an EMBL/GenBank/DDBJ whole genome shotgun (WGS) entry which is preliminary data.</text>
</comment>
<dbReference type="GO" id="GO:0016887">
    <property type="term" value="F:ATP hydrolysis activity"/>
    <property type="evidence" value="ECO:0007669"/>
    <property type="project" value="InterPro"/>
</dbReference>
<dbReference type="GO" id="GO:0005634">
    <property type="term" value="C:nucleus"/>
    <property type="evidence" value="ECO:0007669"/>
    <property type="project" value="TreeGrafter"/>
</dbReference>
<feature type="compositionally biased region" description="Polar residues" evidence="1">
    <location>
        <begin position="15"/>
        <end position="27"/>
    </location>
</feature>
<dbReference type="OrthoDB" id="9996895at2759"/>
<dbReference type="SMART" id="SM00382">
    <property type="entry name" value="AAA"/>
    <property type="match status" value="1"/>
</dbReference>
<dbReference type="EMBL" id="SJOL01001601">
    <property type="protein sequence ID" value="TGZ74629.1"/>
    <property type="molecule type" value="Genomic_DNA"/>
</dbReference>
<dbReference type="InterPro" id="IPR003959">
    <property type="entry name" value="ATPase_AAA_core"/>
</dbReference>
<evidence type="ECO:0000313" key="3">
    <source>
        <dbReference type="EMBL" id="TGZ74629.1"/>
    </source>
</evidence>
<dbReference type="InterPro" id="IPR003593">
    <property type="entry name" value="AAA+_ATPase"/>
</dbReference>
<dbReference type="Proteomes" id="UP000308267">
    <property type="component" value="Unassembled WGS sequence"/>
</dbReference>
<dbReference type="GO" id="GO:0003677">
    <property type="term" value="F:DNA binding"/>
    <property type="evidence" value="ECO:0007669"/>
    <property type="project" value="TreeGrafter"/>
</dbReference>
<evidence type="ECO:0000256" key="1">
    <source>
        <dbReference type="SAM" id="MobiDB-lite"/>
    </source>
</evidence>
<dbReference type="InterPro" id="IPR027417">
    <property type="entry name" value="P-loop_NTPase"/>
</dbReference>
<dbReference type="AlphaFoldDB" id="A0A4S2MHP3"/>
<evidence type="ECO:0000313" key="4">
    <source>
        <dbReference type="Proteomes" id="UP000308267"/>
    </source>
</evidence>
<dbReference type="Gene3D" id="3.40.50.300">
    <property type="entry name" value="P-loop containing nucleotide triphosphate hydrolases"/>
    <property type="match status" value="1"/>
</dbReference>